<reference evidence="1 2" key="1">
    <citation type="journal article" date="2011" name="Science">
        <title>The Selaginella genome identifies genetic changes associated with the evolution of vascular plants.</title>
        <authorList>
            <person name="Banks J.A."/>
            <person name="Nishiyama T."/>
            <person name="Hasebe M."/>
            <person name="Bowman J.L."/>
            <person name="Gribskov M."/>
            <person name="dePamphilis C."/>
            <person name="Albert V.A."/>
            <person name="Aono N."/>
            <person name="Aoyama T."/>
            <person name="Ambrose B.A."/>
            <person name="Ashton N.W."/>
            <person name="Axtell M.J."/>
            <person name="Barker E."/>
            <person name="Barker M.S."/>
            <person name="Bennetzen J.L."/>
            <person name="Bonawitz N.D."/>
            <person name="Chapple C."/>
            <person name="Cheng C."/>
            <person name="Correa L.G."/>
            <person name="Dacre M."/>
            <person name="DeBarry J."/>
            <person name="Dreyer I."/>
            <person name="Elias M."/>
            <person name="Engstrom E.M."/>
            <person name="Estelle M."/>
            <person name="Feng L."/>
            <person name="Finet C."/>
            <person name="Floyd S.K."/>
            <person name="Frommer W.B."/>
            <person name="Fujita T."/>
            <person name="Gramzow L."/>
            <person name="Gutensohn M."/>
            <person name="Harholt J."/>
            <person name="Hattori M."/>
            <person name="Heyl A."/>
            <person name="Hirai T."/>
            <person name="Hiwatashi Y."/>
            <person name="Ishikawa M."/>
            <person name="Iwata M."/>
            <person name="Karol K.G."/>
            <person name="Koehler B."/>
            <person name="Kolukisaoglu U."/>
            <person name="Kubo M."/>
            <person name="Kurata T."/>
            <person name="Lalonde S."/>
            <person name="Li K."/>
            <person name="Li Y."/>
            <person name="Litt A."/>
            <person name="Lyons E."/>
            <person name="Manning G."/>
            <person name="Maruyama T."/>
            <person name="Michael T.P."/>
            <person name="Mikami K."/>
            <person name="Miyazaki S."/>
            <person name="Morinaga S."/>
            <person name="Murata T."/>
            <person name="Mueller-Roeber B."/>
            <person name="Nelson D.R."/>
            <person name="Obara M."/>
            <person name="Oguri Y."/>
            <person name="Olmstead R.G."/>
            <person name="Onodera N."/>
            <person name="Petersen B.L."/>
            <person name="Pils B."/>
            <person name="Prigge M."/>
            <person name="Rensing S.A."/>
            <person name="Riano-Pachon D.M."/>
            <person name="Roberts A.W."/>
            <person name="Sato Y."/>
            <person name="Scheller H.V."/>
            <person name="Schulz B."/>
            <person name="Schulz C."/>
            <person name="Shakirov E.V."/>
            <person name="Shibagaki N."/>
            <person name="Shinohara N."/>
            <person name="Shippen D.E."/>
            <person name="Soerensen I."/>
            <person name="Sotooka R."/>
            <person name="Sugimoto N."/>
            <person name="Sugita M."/>
            <person name="Sumikawa N."/>
            <person name="Tanurdzic M."/>
            <person name="Theissen G."/>
            <person name="Ulvskov P."/>
            <person name="Wakazuki S."/>
            <person name="Weng J.K."/>
            <person name="Willats W.W."/>
            <person name="Wipf D."/>
            <person name="Wolf P.G."/>
            <person name="Yang L."/>
            <person name="Zimmer A.D."/>
            <person name="Zhu Q."/>
            <person name="Mitros T."/>
            <person name="Hellsten U."/>
            <person name="Loque D."/>
            <person name="Otillar R."/>
            <person name="Salamov A."/>
            <person name="Schmutz J."/>
            <person name="Shapiro H."/>
            <person name="Lindquist E."/>
            <person name="Lucas S."/>
            <person name="Rokhsar D."/>
            <person name="Grigoriev I.V."/>
        </authorList>
    </citation>
    <scope>NUCLEOTIDE SEQUENCE [LARGE SCALE GENOMIC DNA]</scope>
</reference>
<evidence type="ECO:0008006" key="3">
    <source>
        <dbReference type="Google" id="ProtNLM"/>
    </source>
</evidence>
<gene>
    <name evidence="1" type="ORF">SELMODRAFT_417822</name>
</gene>
<accession>D8S3R2</accession>
<dbReference type="InParanoid" id="D8S3R2"/>
<protein>
    <recommendedName>
        <fullName evidence="3">Pentacotripeptide-repeat region of PRORP domain-containing protein</fullName>
    </recommendedName>
</protein>
<evidence type="ECO:0000313" key="1">
    <source>
        <dbReference type="EMBL" id="EFJ20625.1"/>
    </source>
</evidence>
<dbReference type="Gene3D" id="1.25.40.10">
    <property type="entry name" value="Tetratricopeptide repeat domain"/>
    <property type="match status" value="2"/>
</dbReference>
<organism evidence="2">
    <name type="scientific">Selaginella moellendorffii</name>
    <name type="common">Spikemoss</name>
    <dbReference type="NCBI Taxonomy" id="88036"/>
    <lineage>
        <taxon>Eukaryota</taxon>
        <taxon>Viridiplantae</taxon>
        <taxon>Streptophyta</taxon>
        <taxon>Embryophyta</taxon>
        <taxon>Tracheophyta</taxon>
        <taxon>Lycopodiopsida</taxon>
        <taxon>Selaginellales</taxon>
        <taxon>Selaginellaceae</taxon>
        <taxon>Selaginella</taxon>
    </lineage>
</organism>
<dbReference type="KEGG" id="smo:SELMODRAFT_417822"/>
<keyword evidence="2" id="KW-1185">Reference proteome</keyword>
<dbReference type="PANTHER" id="PTHR47594:SF5">
    <property type="entry name" value="PENTACOTRIPEPTIDE-REPEAT REGION OF PRORP DOMAIN-CONTAINING PROTEIN"/>
    <property type="match status" value="1"/>
</dbReference>
<dbReference type="GO" id="GO:0003723">
    <property type="term" value="F:RNA binding"/>
    <property type="evidence" value="ECO:0007669"/>
    <property type="project" value="InterPro"/>
</dbReference>
<proteinExistence type="predicted"/>
<evidence type="ECO:0000313" key="2">
    <source>
        <dbReference type="Proteomes" id="UP000001514"/>
    </source>
</evidence>
<name>D8S3R2_SELML</name>
<dbReference type="HOGENOM" id="CLU_571617_0_0_1"/>
<dbReference type="GO" id="GO:0009658">
    <property type="term" value="P:chloroplast organization"/>
    <property type="evidence" value="ECO:0007669"/>
    <property type="project" value="InterPro"/>
</dbReference>
<dbReference type="Gramene" id="EFJ20625">
    <property type="protein sequence ID" value="EFJ20625"/>
    <property type="gene ID" value="SELMODRAFT_417822"/>
</dbReference>
<dbReference type="GO" id="GO:0000373">
    <property type="term" value="P:Group II intron splicing"/>
    <property type="evidence" value="ECO:0007669"/>
    <property type="project" value="InterPro"/>
</dbReference>
<dbReference type="InterPro" id="IPR011990">
    <property type="entry name" value="TPR-like_helical_dom_sf"/>
</dbReference>
<sequence length="478" mass="56528">MAQARVAKRTLGFSRIAAQTRSFVKSRHAVSSELLSAREIDWRPEGKRMFPSKEALALVTEIKRAARGKKDVERLLKDRSARMMRYDYLIVLLTLKDQDQVDRVLEIFDVIREEMWYKPSAQLFQSIMEFVIKHDRIEDWKRLLKNLHDEKLEPSEEMLVFPVRKFASLANFAKCMEIYEAIKAIGCKVCPNFYAFLIAKLTSAGELERAEILFKDLDKGCGSLARRALEAQLQKIRLFHRAAPLLGSREKNVGFFWADTPDPRPSKSKVFRPEKIPKEFLRLREFTQEAMQTVTALRHRKNDPDKVDSYLETNAPRMLKKDMLCVLTILRKHREEEIALKVFRIIEKESWYEPNSYLYRELILILTNLRRFDELWTTMDEMDANEMHPNRHMFVPVMSACFDLFDFQNLERFYSRMLKTPGLHLHHLVYRGLIKKLQAAEQEEFAQRVSNDLADYIKLQKKRGVPLIEHYDDFWRDN</sequence>
<dbReference type="InterPro" id="IPR044190">
    <property type="entry name" value="THA8-like"/>
</dbReference>
<dbReference type="AlphaFoldDB" id="D8S3R2"/>
<dbReference type="Proteomes" id="UP000001514">
    <property type="component" value="Unassembled WGS sequence"/>
</dbReference>
<dbReference type="PANTHER" id="PTHR47594">
    <property type="entry name" value="PPR CONTAINING PLANT-LIKE PROTEIN"/>
    <property type="match status" value="1"/>
</dbReference>
<dbReference type="EMBL" id="GL377601">
    <property type="protein sequence ID" value="EFJ20625.1"/>
    <property type="molecule type" value="Genomic_DNA"/>
</dbReference>